<organism evidence="6 7">
    <name type="scientific">Micromonospora olivasterospora</name>
    <dbReference type="NCBI Taxonomy" id="1880"/>
    <lineage>
        <taxon>Bacteria</taxon>
        <taxon>Bacillati</taxon>
        <taxon>Actinomycetota</taxon>
        <taxon>Actinomycetes</taxon>
        <taxon>Micromonosporales</taxon>
        <taxon>Micromonosporaceae</taxon>
        <taxon>Micromonospora</taxon>
    </lineage>
</organism>
<dbReference type="EMBL" id="VLKE01000001">
    <property type="protein sequence ID" value="TWH70597.1"/>
    <property type="molecule type" value="Genomic_DNA"/>
</dbReference>
<dbReference type="SMART" id="SM00382">
    <property type="entry name" value="AAA"/>
    <property type="match status" value="1"/>
</dbReference>
<dbReference type="CDD" id="cd03257">
    <property type="entry name" value="ABC_NikE_OppD_transporters"/>
    <property type="match status" value="1"/>
</dbReference>
<dbReference type="InterPro" id="IPR027417">
    <property type="entry name" value="P-loop_NTPase"/>
</dbReference>
<evidence type="ECO:0000256" key="4">
    <source>
        <dbReference type="ARBA" id="ARBA00022840"/>
    </source>
</evidence>
<dbReference type="RefSeq" id="WP_145776838.1">
    <property type="nucleotide sequence ID" value="NZ_BAAATQ010000185.1"/>
</dbReference>
<dbReference type="InterPro" id="IPR003439">
    <property type="entry name" value="ABC_transporter-like_ATP-bd"/>
</dbReference>
<dbReference type="InterPro" id="IPR013563">
    <property type="entry name" value="Oligopep_ABC_C"/>
</dbReference>
<dbReference type="FunFam" id="3.40.50.300:FF:000016">
    <property type="entry name" value="Oligopeptide ABC transporter ATP-binding component"/>
    <property type="match status" value="1"/>
</dbReference>
<dbReference type="InterPro" id="IPR050319">
    <property type="entry name" value="ABC_transp_ATP-bind"/>
</dbReference>
<dbReference type="Pfam" id="PF08352">
    <property type="entry name" value="oligo_HPY"/>
    <property type="match status" value="1"/>
</dbReference>
<keyword evidence="3" id="KW-0547">Nucleotide-binding</keyword>
<evidence type="ECO:0000256" key="2">
    <source>
        <dbReference type="ARBA" id="ARBA00022448"/>
    </source>
</evidence>
<comment type="similarity">
    <text evidence="1">Belongs to the ABC transporter superfamily.</text>
</comment>
<dbReference type="GO" id="GO:0015833">
    <property type="term" value="P:peptide transport"/>
    <property type="evidence" value="ECO:0007669"/>
    <property type="project" value="InterPro"/>
</dbReference>
<dbReference type="Pfam" id="PF00005">
    <property type="entry name" value="ABC_tran"/>
    <property type="match status" value="1"/>
</dbReference>
<dbReference type="SUPFAM" id="SSF52540">
    <property type="entry name" value="P-loop containing nucleoside triphosphate hydrolases"/>
    <property type="match status" value="1"/>
</dbReference>
<evidence type="ECO:0000259" key="5">
    <source>
        <dbReference type="PROSITE" id="PS50893"/>
    </source>
</evidence>
<dbReference type="InterPro" id="IPR017871">
    <property type="entry name" value="ABC_transporter-like_CS"/>
</dbReference>
<keyword evidence="4 6" id="KW-0067">ATP-binding</keyword>
<dbReference type="InterPro" id="IPR003593">
    <property type="entry name" value="AAA+_ATPase"/>
</dbReference>
<dbReference type="NCBIfam" id="TIGR01727">
    <property type="entry name" value="oligo_HPY"/>
    <property type="match status" value="1"/>
</dbReference>
<dbReference type="GO" id="GO:0005524">
    <property type="term" value="F:ATP binding"/>
    <property type="evidence" value="ECO:0007669"/>
    <property type="project" value="UniProtKB-KW"/>
</dbReference>
<gene>
    <name evidence="6" type="ORF">JD77_05622</name>
</gene>
<dbReference type="PANTHER" id="PTHR43776">
    <property type="entry name" value="TRANSPORT ATP-BINDING PROTEIN"/>
    <property type="match status" value="1"/>
</dbReference>
<keyword evidence="2" id="KW-0813">Transport</keyword>
<dbReference type="AlphaFoldDB" id="A0A562IHV2"/>
<dbReference type="GO" id="GO:0016887">
    <property type="term" value="F:ATP hydrolysis activity"/>
    <property type="evidence" value="ECO:0007669"/>
    <property type="project" value="InterPro"/>
</dbReference>
<comment type="caution">
    <text evidence="6">The sequence shown here is derived from an EMBL/GenBank/DDBJ whole genome shotgun (WGS) entry which is preliminary data.</text>
</comment>
<dbReference type="PROSITE" id="PS00211">
    <property type="entry name" value="ABC_TRANSPORTER_1"/>
    <property type="match status" value="1"/>
</dbReference>
<dbReference type="Proteomes" id="UP000319825">
    <property type="component" value="Unassembled WGS sequence"/>
</dbReference>
<protein>
    <submittedName>
        <fullName evidence="6">Peptide/nickel transport system ATP-binding protein</fullName>
    </submittedName>
</protein>
<name>A0A562IHV2_MICOL</name>
<dbReference type="GO" id="GO:0055085">
    <property type="term" value="P:transmembrane transport"/>
    <property type="evidence" value="ECO:0007669"/>
    <property type="project" value="UniProtKB-ARBA"/>
</dbReference>
<dbReference type="PANTHER" id="PTHR43776:SF7">
    <property type="entry name" value="D,D-DIPEPTIDE TRANSPORT ATP-BINDING PROTEIN DDPF-RELATED"/>
    <property type="match status" value="1"/>
</dbReference>
<proteinExistence type="inferred from homology"/>
<dbReference type="PROSITE" id="PS50893">
    <property type="entry name" value="ABC_TRANSPORTER_2"/>
    <property type="match status" value="1"/>
</dbReference>
<keyword evidence="7" id="KW-1185">Reference proteome</keyword>
<evidence type="ECO:0000313" key="7">
    <source>
        <dbReference type="Proteomes" id="UP000319825"/>
    </source>
</evidence>
<feature type="domain" description="ABC transporter" evidence="5">
    <location>
        <begin position="9"/>
        <end position="259"/>
    </location>
</feature>
<dbReference type="Gene3D" id="3.40.50.300">
    <property type="entry name" value="P-loop containing nucleotide triphosphate hydrolases"/>
    <property type="match status" value="1"/>
</dbReference>
<sequence>MSADSELLLEARDLVREFRLGSAVTTAGRASIRPVDGVSLEVRRGETVGLVGESGSGKSTLGRTLIMIEPPTSGALRFAGEDITRLRGRRLRQVRSDLQMIFQDPYASLNPRWRAEDIVAEGLALQTRLDRRARQRRVAEVLDRVGLPASAATKYPHEFSGGQRQRLGIARALVVEPKLIVADESVSALDVSVQSKIINLLQELKAQLGLTYVFISHDLAVVRYVSDRVAVMYLGQIVELASADDVYARPLHPYTLSLLSASPQARRTDVAPARERVLLRSDPPSLTRLPSGCRFRSRCPFAQPGRCAAEAPRLRVLTGGHAVACHFAEEIAAGRIAPRDDATGLATPAR</sequence>
<reference evidence="6 7" key="1">
    <citation type="submission" date="2019-07" db="EMBL/GenBank/DDBJ databases">
        <title>R&amp;d 2014.</title>
        <authorList>
            <person name="Klenk H.-P."/>
        </authorList>
    </citation>
    <scope>NUCLEOTIDE SEQUENCE [LARGE SCALE GENOMIC DNA]</scope>
    <source>
        <strain evidence="6 7">DSM 43868</strain>
    </source>
</reference>
<evidence type="ECO:0000256" key="3">
    <source>
        <dbReference type="ARBA" id="ARBA00022741"/>
    </source>
</evidence>
<evidence type="ECO:0000313" key="6">
    <source>
        <dbReference type="EMBL" id="TWH70597.1"/>
    </source>
</evidence>
<evidence type="ECO:0000256" key="1">
    <source>
        <dbReference type="ARBA" id="ARBA00005417"/>
    </source>
</evidence>
<dbReference type="OrthoDB" id="8481147at2"/>
<accession>A0A562IHV2</accession>